<keyword evidence="5" id="KW-0067">ATP-binding</keyword>
<evidence type="ECO:0000256" key="2">
    <source>
        <dbReference type="ARBA" id="ARBA00022741"/>
    </source>
</evidence>
<dbReference type="GO" id="GO:0043139">
    <property type="term" value="F:5'-3' DNA helicase activity"/>
    <property type="evidence" value="ECO:0007669"/>
    <property type="project" value="TreeGrafter"/>
</dbReference>
<sequence length="664" mass="75536">MSESKKVRKLLKEAIAAVQDEIHAVQQHPRRDVLTAPEFLEDEEDFTYRFESSNPSFEHVDELALISADPPISGEVVRIDEKHIVIKFEKRPDEPFIQGEVEWVNDFVLQRTLEQLEFLSESGDTAQIERLTEIFGSSALSGEAESAEILHDGYRNEAQQQAIRKAMDNRVTYVWGPPGTGKTATLGFIVANYMKAGKKVLFASNTNRAVDVGLLSVMQALQQLQFRVEPERITRFGEAALENELLAQLSFDEQLDARRRQIIGQTLDSAQQLRLKMLEEMRSKLEKSGRKMPAKLQNEYDMLALQLEDKPGESAAEAVASELEQLRYRELVRKKLIATTLARVCTSDILPTLNFDAVVIDEASMASIPYILVLASRSKAHIVFAGDPMQLPPIATTANRKHRDFLEKDVYTMASEADSMEQLFVWKDQNPGITCFFDTQYRLEDDLAEVISEVFYDGRLKSGKANAIIHAPSQQLTLRDAQQKDKSDVSVHLVNTTRYGPWIDTPKSEYGFRPVNQVHRDLVMELVKRLVQKEQLHPSQIGIIVPFRSVVWDYRRELYSSNFSGVEVGTIHTFQGREKEAILFDLVMSGAGETQPRRHFTVRPFDETKNGLSVPRLLNVAFSRAKKHMVVLADMDHVRRVYHGKFLGNLLHKLRVNKITGKKR</sequence>
<keyword evidence="2" id="KW-0547">Nucleotide-binding</keyword>
<dbReference type="GO" id="GO:0005524">
    <property type="term" value="F:ATP binding"/>
    <property type="evidence" value="ECO:0007669"/>
    <property type="project" value="UniProtKB-KW"/>
</dbReference>
<dbReference type="CDD" id="cd18808">
    <property type="entry name" value="SF1_C_Upf1"/>
    <property type="match status" value="1"/>
</dbReference>
<dbReference type="GO" id="GO:0016787">
    <property type="term" value="F:hydrolase activity"/>
    <property type="evidence" value="ECO:0007669"/>
    <property type="project" value="UniProtKB-KW"/>
</dbReference>
<dbReference type="AlphaFoldDB" id="A0A345UIY9"/>
<evidence type="ECO:0000256" key="1">
    <source>
        <dbReference type="ARBA" id="ARBA00007913"/>
    </source>
</evidence>
<dbReference type="InterPro" id="IPR050534">
    <property type="entry name" value="Coronavir_polyprotein_1ab"/>
</dbReference>
<dbReference type="PANTHER" id="PTHR43788">
    <property type="entry name" value="DNA2/NAM7 HELICASE FAMILY MEMBER"/>
    <property type="match status" value="1"/>
</dbReference>
<dbReference type="Gene3D" id="3.40.50.300">
    <property type="entry name" value="P-loop containing nucleotide triphosphate hydrolases"/>
    <property type="match status" value="2"/>
</dbReference>
<dbReference type="KEGG" id="cprv:CYPRO_1177"/>
<evidence type="ECO:0000313" key="8">
    <source>
        <dbReference type="Proteomes" id="UP000254808"/>
    </source>
</evidence>
<keyword evidence="4 7" id="KW-0347">Helicase</keyword>
<feature type="domain" description="AAA+ ATPase" evidence="6">
    <location>
        <begin position="168"/>
        <end position="407"/>
    </location>
</feature>
<dbReference type="InterPro" id="IPR041679">
    <property type="entry name" value="DNA2/NAM7-like_C"/>
</dbReference>
<gene>
    <name evidence="7" type="ORF">CYPRO_1177</name>
</gene>
<accession>A0A345UIY9</accession>
<dbReference type="InterPro" id="IPR003593">
    <property type="entry name" value="AAA+_ATPase"/>
</dbReference>
<reference evidence="7 8" key="1">
    <citation type="submission" date="2018-03" db="EMBL/GenBank/DDBJ databases">
        <title>Phenotypic and genomic properties of Cyclonatronum proteinivorum gen. nov., sp. nov., a haloalkaliphilic bacteroidete from soda lakes possessing Na+-translocating rhodopsin.</title>
        <authorList>
            <person name="Toshchakov S.V."/>
            <person name="Korzhenkov A."/>
            <person name="Samarov N.I."/>
            <person name="Kublanov I.V."/>
            <person name="Muntyan M.S."/>
            <person name="Sorokin D.Y."/>
        </authorList>
    </citation>
    <scope>NUCLEOTIDE SEQUENCE [LARGE SCALE GENOMIC DNA]</scope>
    <source>
        <strain evidence="7 8">Omega</strain>
    </source>
</reference>
<protein>
    <submittedName>
        <fullName evidence="7">Superfamily I DNA and/or RNA helicase</fullName>
    </submittedName>
</protein>
<name>A0A345UIY9_9BACT</name>
<keyword evidence="3" id="KW-0378">Hydrolase</keyword>
<dbReference type="InterPro" id="IPR041677">
    <property type="entry name" value="DNA2/NAM7_AAA_11"/>
</dbReference>
<dbReference type="Pfam" id="PF13086">
    <property type="entry name" value="AAA_11"/>
    <property type="match status" value="1"/>
</dbReference>
<proteinExistence type="inferred from homology"/>
<comment type="similarity">
    <text evidence="1">Belongs to the DNA2/NAM7 helicase family.</text>
</comment>
<dbReference type="PANTHER" id="PTHR43788:SF8">
    <property type="entry name" value="DNA-BINDING PROTEIN SMUBP-2"/>
    <property type="match status" value="1"/>
</dbReference>
<dbReference type="InterPro" id="IPR047187">
    <property type="entry name" value="SF1_C_Upf1"/>
</dbReference>
<evidence type="ECO:0000313" key="7">
    <source>
        <dbReference type="EMBL" id="AXJ00441.1"/>
    </source>
</evidence>
<evidence type="ECO:0000256" key="4">
    <source>
        <dbReference type="ARBA" id="ARBA00022806"/>
    </source>
</evidence>
<keyword evidence="8" id="KW-1185">Reference proteome</keyword>
<dbReference type="SUPFAM" id="SSF52540">
    <property type="entry name" value="P-loop containing nucleoside triphosphate hydrolases"/>
    <property type="match status" value="1"/>
</dbReference>
<dbReference type="SMART" id="SM00382">
    <property type="entry name" value="AAA"/>
    <property type="match status" value="1"/>
</dbReference>
<evidence type="ECO:0000256" key="3">
    <source>
        <dbReference type="ARBA" id="ARBA00022801"/>
    </source>
</evidence>
<dbReference type="OrthoDB" id="9757917at2"/>
<evidence type="ECO:0000259" key="6">
    <source>
        <dbReference type="SMART" id="SM00382"/>
    </source>
</evidence>
<dbReference type="Pfam" id="PF13087">
    <property type="entry name" value="AAA_12"/>
    <property type="match status" value="1"/>
</dbReference>
<dbReference type="EMBL" id="CP027806">
    <property type="protein sequence ID" value="AXJ00441.1"/>
    <property type="molecule type" value="Genomic_DNA"/>
</dbReference>
<dbReference type="RefSeq" id="WP_114983719.1">
    <property type="nucleotide sequence ID" value="NZ_CP027806.1"/>
</dbReference>
<organism evidence="7 8">
    <name type="scientific">Cyclonatronum proteinivorum</name>
    <dbReference type="NCBI Taxonomy" id="1457365"/>
    <lineage>
        <taxon>Bacteria</taxon>
        <taxon>Pseudomonadati</taxon>
        <taxon>Balneolota</taxon>
        <taxon>Balneolia</taxon>
        <taxon>Balneolales</taxon>
        <taxon>Cyclonatronaceae</taxon>
        <taxon>Cyclonatronum</taxon>
    </lineage>
</organism>
<dbReference type="Proteomes" id="UP000254808">
    <property type="component" value="Chromosome"/>
</dbReference>
<dbReference type="InterPro" id="IPR027417">
    <property type="entry name" value="P-loop_NTPase"/>
</dbReference>
<evidence type="ECO:0000256" key="5">
    <source>
        <dbReference type="ARBA" id="ARBA00022840"/>
    </source>
</evidence>